<comment type="caution">
    <text evidence="3">The sequence shown here is derived from an EMBL/GenBank/DDBJ whole genome shotgun (WGS) entry which is preliminary data.</text>
</comment>
<evidence type="ECO:0000256" key="1">
    <source>
        <dbReference type="SAM" id="MobiDB-lite"/>
    </source>
</evidence>
<dbReference type="Pfam" id="PF05448">
    <property type="entry name" value="AXE1"/>
    <property type="match status" value="1"/>
</dbReference>
<evidence type="ECO:0000259" key="2">
    <source>
        <dbReference type="Pfam" id="PF05448"/>
    </source>
</evidence>
<feature type="domain" description="Acetyl xylan esterase" evidence="2">
    <location>
        <begin position="145"/>
        <end position="279"/>
    </location>
</feature>
<dbReference type="PANTHER" id="PTHR22946">
    <property type="entry name" value="DIENELACTONE HYDROLASE DOMAIN-CONTAINING PROTEIN-RELATED"/>
    <property type="match status" value="1"/>
</dbReference>
<accession>A0ABP8FWC7</accession>
<gene>
    <name evidence="3" type="ORF">GCM10023143_21980</name>
</gene>
<dbReference type="PROSITE" id="PS51257">
    <property type="entry name" value="PROKAR_LIPOPROTEIN"/>
    <property type="match status" value="1"/>
</dbReference>
<dbReference type="RefSeq" id="WP_344979196.1">
    <property type="nucleotide sequence ID" value="NZ_BAABFN010000005.1"/>
</dbReference>
<dbReference type="InterPro" id="IPR050261">
    <property type="entry name" value="FrsA_esterase"/>
</dbReference>
<dbReference type="SUPFAM" id="SSF53474">
    <property type="entry name" value="alpha/beta-Hydrolases"/>
    <property type="match status" value="1"/>
</dbReference>
<dbReference type="EMBL" id="BAABFN010000005">
    <property type="protein sequence ID" value="GAA4312347.1"/>
    <property type="molecule type" value="Genomic_DNA"/>
</dbReference>
<dbReference type="PANTHER" id="PTHR22946:SF8">
    <property type="entry name" value="ACETYL XYLAN ESTERASE DOMAIN-CONTAINING PROTEIN"/>
    <property type="match status" value="1"/>
</dbReference>
<reference evidence="4" key="1">
    <citation type="journal article" date="2019" name="Int. J. Syst. Evol. Microbiol.">
        <title>The Global Catalogue of Microorganisms (GCM) 10K type strain sequencing project: providing services to taxonomists for standard genome sequencing and annotation.</title>
        <authorList>
            <consortium name="The Broad Institute Genomics Platform"/>
            <consortium name="The Broad Institute Genome Sequencing Center for Infectious Disease"/>
            <person name="Wu L."/>
            <person name="Ma J."/>
        </authorList>
    </citation>
    <scope>NUCLEOTIDE SEQUENCE [LARGE SCALE GENOMIC DNA]</scope>
    <source>
        <strain evidence="4">JCM 17664</strain>
    </source>
</reference>
<sequence length="729" mass="81818">MHKGILVTLVITLSVTGCTTSNRSPGPDSTAWSLPDRDPSQLPPASYSALTALYDTFQLKNRDVTFRDERLLTMRGIDNIYQMPAYSLEDWKARKQYLREHILVCAGLWPMPEKTPLHPKYYYTKDHGDYIVRTVTLETHPGFFLGANIYEPKGKGPFPAILCPHGHFEYGRLTNDSITSIPGRCINFARQGYVVMAYDMAGYNDTRQVTHRFADDSISGLYGINLLGLQLWNSIRAMDFLFSLPEVDTSRTAITGASGGGTQAFLFTAVDDRFQVAAPVNMVSDHMQGGDLCENAPGLRVNTFNVEIASMTAPKPLLLVSDTHDWTQNTRQTILPMVRSVYQLYGATDKLKNAHFDYPHNYNKASREAVYQWFGRWLLHENDSTKFREKPFTPDPDKDLLAFMNGRNSDRQTPFARIDPGQYHDLPGTLDEEGLKRLLKNIFSRQLKHSWPEDGKRLKEFKAIYGTACRHLLEAAMPEAVTCRVAGSSKGENFIATRLLISAKDQNKWIPCVLYQPLLKTGSTVILTADEGKSHWVGKGRSVPDKTISKLLSQRFNVLVADLFNQGEHVLQDSTMSGRDESLKYFTTYNLTDRQEQILDILTIIRALDENKALSGHIGLYATGSTGMTGLLAAALTDRLDKTVVDADHFDPAVEKNMLDLQIPGIMRIGGLESILALLMDRHLLIYRASPSLSYPGLAQIRKIEGNQAHLTMTPQTIDDDQVIDFLKP</sequence>
<name>A0ABP8FWC7_9BACT</name>
<proteinExistence type="predicted"/>
<evidence type="ECO:0000313" key="3">
    <source>
        <dbReference type="EMBL" id="GAA4312347.1"/>
    </source>
</evidence>
<organism evidence="3 4">
    <name type="scientific">Compostibacter hankyongensis</name>
    <dbReference type="NCBI Taxonomy" id="1007089"/>
    <lineage>
        <taxon>Bacteria</taxon>
        <taxon>Pseudomonadati</taxon>
        <taxon>Bacteroidota</taxon>
        <taxon>Chitinophagia</taxon>
        <taxon>Chitinophagales</taxon>
        <taxon>Chitinophagaceae</taxon>
        <taxon>Compostibacter</taxon>
    </lineage>
</organism>
<evidence type="ECO:0000313" key="4">
    <source>
        <dbReference type="Proteomes" id="UP001501207"/>
    </source>
</evidence>
<feature type="region of interest" description="Disordered" evidence="1">
    <location>
        <begin position="20"/>
        <end position="40"/>
    </location>
</feature>
<dbReference type="Gene3D" id="3.40.50.1820">
    <property type="entry name" value="alpha/beta hydrolase"/>
    <property type="match status" value="2"/>
</dbReference>
<protein>
    <recommendedName>
        <fullName evidence="2">Acetyl xylan esterase domain-containing protein</fullName>
    </recommendedName>
</protein>
<dbReference type="InterPro" id="IPR008391">
    <property type="entry name" value="AXE1_dom"/>
</dbReference>
<dbReference type="Proteomes" id="UP001501207">
    <property type="component" value="Unassembled WGS sequence"/>
</dbReference>
<dbReference type="InterPro" id="IPR029058">
    <property type="entry name" value="AB_hydrolase_fold"/>
</dbReference>
<keyword evidence="4" id="KW-1185">Reference proteome</keyword>